<feature type="compositionally biased region" description="Basic and acidic residues" evidence="1">
    <location>
        <begin position="35"/>
        <end position="50"/>
    </location>
</feature>
<name>A0A1A8JV33_NOTKU</name>
<evidence type="ECO:0000256" key="1">
    <source>
        <dbReference type="SAM" id="MobiDB-lite"/>
    </source>
</evidence>
<proteinExistence type="predicted"/>
<dbReference type="AlphaFoldDB" id="A0A1A8JV33"/>
<organism evidence="2">
    <name type="scientific">Nothobranchius kuhntae</name>
    <name type="common">Beira killifish</name>
    <dbReference type="NCBI Taxonomy" id="321403"/>
    <lineage>
        <taxon>Eukaryota</taxon>
        <taxon>Metazoa</taxon>
        <taxon>Chordata</taxon>
        <taxon>Craniata</taxon>
        <taxon>Vertebrata</taxon>
        <taxon>Euteleostomi</taxon>
        <taxon>Actinopterygii</taxon>
        <taxon>Neopterygii</taxon>
        <taxon>Teleostei</taxon>
        <taxon>Neoteleostei</taxon>
        <taxon>Acanthomorphata</taxon>
        <taxon>Ovalentaria</taxon>
        <taxon>Atherinomorphae</taxon>
        <taxon>Cyprinodontiformes</taxon>
        <taxon>Nothobranchiidae</taxon>
        <taxon>Nothobranchius</taxon>
    </lineage>
</organism>
<dbReference type="EMBL" id="HAEE01003742">
    <property type="protein sequence ID" value="SBR23762.1"/>
    <property type="molecule type" value="Transcribed_RNA"/>
</dbReference>
<accession>A0A1A8JV33</accession>
<gene>
    <name evidence="2" type="primary">WHSC1L1</name>
</gene>
<reference evidence="2" key="1">
    <citation type="submission" date="2016-05" db="EMBL/GenBank/DDBJ databases">
        <authorList>
            <person name="Lavstsen T."/>
            <person name="Jespersen J.S."/>
        </authorList>
    </citation>
    <scope>NUCLEOTIDE SEQUENCE</scope>
    <source>
        <tissue evidence="2">Brain</tissue>
    </source>
</reference>
<sequence>AASQQRPSHPLHPLSVGVSPWRRLFGGRQRHPHPSHHDLQQSRQRQEERPSQLPRQRGMVLSVRQSYQKECWERWQVAVLRLMPSF</sequence>
<feature type="region of interest" description="Disordered" evidence="1">
    <location>
        <begin position="1"/>
        <end position="59"/>
    </location>
</feature>
<feature type="non-terminal residue" evidence="2">
    <location>
        <position position="86"/>
    </location>
</feature>
<reference evidence="2" key="2">
    <citation type="submission" date="2016-06" db="EMBL/GenBank/DDBJ databases">
        <title>The genome of a short-lived fish provides insights into sex chromosome evolution and the genetic control of aging.</title>
        <authorList>
            <person name="Reichwald K."/>
            <person name="Felder M."/>
            <person name="Petzold A."/>
            <person name="Koch P."/>
            <person name="Groth M."/>
            <person name="Platzer M."/>
        </authorList>
    </citation>
    <scope>NUCLEOTIDE SEQUENCE</scope>
    <source>
        <tissue evidence="2">Brain</tissue>
    </source>
</reference>
<protein>
    <submittedName>
        <fullName evidence="2">Wolf-Hirschhorn syndrome candidate 1-like 1</fullName>
    </submittedName>
</protein>
<evidence type="ECO:0000313" key="2">
    <source>
        <dbReference type="EMBL" id="SBR23762.1"/>
    </source>
</evidence>
<feature type="non-terminal residue" evidence="2">
    <location>
        <position position="1"/>
    </location>
</feature>